<dbReference type="InParanoid" id="K1R8W9"/>
<dbReference type="HOGENOM" id="CLU_774456_0_0_1"/>
<dbReference type="SUPFAM" id="SSF63829">
    <property type="entry name" value="Calcium-dependent phosphotriesterase"/>
    <property type="match status" value="1"/>
</dbReference>
<proteinExistence type="predicted"/>
<dbReference type="GO" id="GO:0061630">
    <property type="term" value="F:ubiquitin protein ligase activity"/>
    <property type="evidence" value="ECO:0007669"/>
    <property type="project" value="TreeGrafter"/>
</dbReference>
<dbReference type="GO" id="GO:0000209">
    <property type="term" value="P:protein polyubiquitination"/>
    <property type="evidence" value="ECO:0007669"/>
    <property type="project" value="TreeGrafter"/>
</dbReference>
<accession>K1R8W9</accession>
<dbReference type="AlphaFoldDB" id="K1R8W9"/>
<dbReference type="InterPro" id="IPR011042">
    <property type="entry name" value="6-blade_b-propeller_TolB-like"/>
</dbReference>
<evidence type="ECO:0000313" key="1">
    <source>
        <dbReference type="EMBL" id="EKC37570.1"/>
    </source>
</evidence>
<name>K1R8W9_MAGGI</name>
<dbReference type="PANTHER" id="PTHR24104">
    <property type="entry name" value="E3 UBIQUITIN-PROTEIN LIGASE NHLRC1-RELATED"/>
    <property type="match status" value="1"/>
</dbReference>
<dbReference type="InterPro" id="IPR050952">
    <property type="entry name" value="TRIM-NHL_E3_ligases"/>
</dbReference>
<sequence>MKEMNRICHDLEKLIEDENCNSIEIDENADVISEMVRDSFEMCMNHLKEAKERQLNRVAKLSKDSKMRLEASIQEFENRKLYLKRCHKMLKSALESGDKSQSLLTFSLMKENMKEIRKMKLETIELNFKTINCEEIFQEIKKIEKYVDFRIHVVERVTEIPKPVNFGENEIAVKVINDWVVPDANFSGGVFLRDGRLILANSDSTRRSVFAIHKNGTFQKEIAFSNQPTNVNYDRDVETLYITFLEKTEMKCLRLQDLSEMRTVQVDVPPRIILKIDERVCVVGNHVLNVFNSDFELINKTDLLDCLDGAATDVHGNIIYSCRHNHTVKKMNNSNKVMFTYRHWNLRSPSSPAVDPAGNIYVCGRDSDNIHVISETGKTLKILDGFKRPQCIAFKENSFMFFVVVEESYVKICELR</sequence>
<dbReference type="EMBL" id="JH817402">
    <property type="protein sequence ID" value="EKC37570.1"/>
    <property type="molecule type" value="Genomic_DNA"/>
</dbReference>
<dbReference type="GO" id="GO:0008270">
    <property type="term" value="F:zinc ion binding"/>
    <property type="evidence" value="ECO:0007669"/>
    <property type="project" value="UniProtKB-KW"/>
</dbReference>
<dbReference type="Gene3D" id="2.120.10.30">
    <property type="entry name" value="TolB, C-terminal domain"/>
    <property type="match status" value="1"/>
</dbReference>
<gene>
    <name evidence="1" type="ORF">CGI_10022097</name>
</gene>
<dbReference type="GO" id="GO:0043161">
    <property type="term" value="P:proteasome-mediated ubiquitin-dependent protein catabolic process"/>
    <property type="evidence" value="ECO:0007669"/>
    <property type="project" value="TreeGrafter"/>
</dbReference>
<reference evidence="1" key="1">
    <citation type="journal article" date="2012" name="Nature">
        <title>The oyster genome reveals stress adaptation and complexity of shell formation.</title>
        <authorList>
            <person name="Zhang G."/>
            <person name="Fang X."/>
            <person name="Guo X."/>
            <person name="Li L."/>
            <person name="Luo R."/>
            <person name="Xu F."/>
            <person name="Yang P."/>
            <person name="Zhang L."/>
            <person name="Wang X."/>
            <person name="Qi H."/>
            <person name="Xiong Z."/>
            <person name="Que H."/>
            <person name="Xie Y."/>
            <person name="Holland P.W."/>
            <person name="Paps J."/>
            <person name="Zhu Y."/>
            <person name="Wu F."/>
            <person name="Chen Y."/>
            <person name="Wang J."/>
            <person name="Peng C."/>
            <person name="Meng J."/>
            <person name="Yang L."/>
            <person name="Liu J."/>
            <person name="Wen B."/>
            <person name="Zhang N."/>
            <person name="Huang Z."/>
            <person name="Zhu Q."/>
            <person name="Feng Y."/>
            <person name="Mount A."/>
            <person name="Hedgecock D."/>
            <person name="Xu Z."/>
            <person name="Liu Y."/>
            <person name="Domazet-Loso T."/>
            <person name="Du Y."/>
            <person name="Sun X."/>
            <person name="Zhang S."/>
            <person name="Liu B."/>
            <person name="Cheng P."/>
            <person name="Jiang X."/>
            <person name="Li J."/>
            <person name="Fan D."/>
            <person name="Wang W."/>
            <person name="Fu W."/>
            <person name="Wang T."/>
            <person name="Wang B."/>
            <person name="Zhang J."/>
            <person name="Peng Z."/>
            <person name="Li Y."/>
            <person name="Li N."/>
            <person name="Wang J."/>
            <person name="Chen M."/>
            <person name="He Y."/>
            <person name="Tan F."/>
            <person name="Song X."/>
            <person name="Zheng Q."/>
            <person name="Huang R."/>
            <person name="Yang H."/>
            <person name="Du X."/>
            <person name="Chen L."/>
            <person name="Yang M."/>
            <person name="Gaffney P.M."/>
            <person name="Wang S."/>
            <person name="Luo L."/>
            <person name="She Z."/>
            <person name="Ming Y."/>
            <person name="Huang W."/>
            <person name="Zhang S."/>
            <person name="Huang B."/>
            <person name="Zhang Y."/>
            <person name="Qu T."/>
            <person name="Ni P."/>
            <person name="Miao G."/>
            <person name="Wang J."/>
            <person name="Wang Q."/>
            <person name="Steinberg C.E."/>
            <person name="Wang H."/>
            <person name="Li N."/>
            <person name="Qian L."/>
            <person name="Zhang G."/>
            <person name="Li Y."/>
            <person name="Yang H."/>
            <person name="Liu X."/>
            <person name="Wang J."/>
            <person name="Yin Y."/>
            <person name="Wang J."/>
        </authorList>
    </citation>
    <scope>NUCLEOTIDE SEQUENCE [LARGE SCALE GENOMIC DNA]</scope>
    <source>
        <strain evidence="1">05x7-T-G4-1.051#20</strain>
    </source>
</reference>
<protein>
    <recommendedName>
        <fullName evidence="2">Tripartite motif-containing protein 2</fullName>
    </recommendedName>
</protein>
<dbReference type="PANTHER" id="PTHR24104:SF25">
    <property type="entry name" value="PROTEIN LIN-41"/>
    <property type="match status" value="1"/>
</dbReference>
<organism evidence="1">
    <name type="scientific">Magallana gigas</name>
    <name type="common">Pacific oyster</name>
    <name type="synonym">Crassostrea gigas</name>
    <dbReference type="NCBI Taxonomy" id="29159"/>
    <lineage>
        <taxon>Eukaryota</taxon>
        <taxon>Metazoa</taxon>
        <taxon>Spiralia</taxon>
        <taxon>Lophotrochozoa</taxon>
        <taxon>Mollusca</taxon>
        <taxon>Bivalvia</taxon>
        <taxon>Autobranchia</taxon>
        <taxon>Pteriomorphia</taxon>
        <taxon>Ostreida</taxon>
        <taxon>Ostreoidea</taxon>
        <taxon>Ostreidae</taxon>
        <taxon>Magallana</taxon>
    </lineage>
</organism>
<evidence type="ECO:0008006" key="2">
    <source>
        <dbReference type="Google" id="ProtNLM"/>
    </source>
</evidence>